<keyword evidence="1" id="KW-0694">RNA-binding</keyword>
<dbReference type="InterPro" id="IPR004087">
    <property type="entry name" value="KH_dom"/>
</dbReference>
<organism evidence="4 5">
    <name type="scientific">Gregarina niphandrodes</name>
    <name type="common">Septate eugregarine</name>
    <dbReference type="NCBI Taxonomy" id="110365"/>
    <lineage>
        <taxon>Eukaryota</taxon>
        <taxon>Sar</taxon>
        <taxon>Alveolata</taxon>
        <taxon>Apicomplexa</taxon>
        <taxon>Conoidasida</taxon>
        <taxon>Gregarinasina</taxon>
        <taxon>Eugregarinorida</taxon>
        <taxon>Gregarinidae</taxon>
        <taxon>Gregarina</taxon>
    </lineage>
</organism>
<dbReference type="VEuPathDB" id="CryptoDB:GNI_059860"/>
<feature type="domain" description="K Homology" evidence="3">
    <location>
        <begin position="185"/>
        <end position="258"/>
    </location>
</feature>
<dbReference type="Gene3D" id="3.30.1370.10">
    <property type="entry name" value="K Homology domain, type 1"/>
    <property type="match status" value="1"/>
</dbReference>
<dbReference type="InterPro" id="IPR036612">
    <property type="entry name" value="KH_dom_type_1_sf"/>
</dbReference>
<dbReference type="RefSeq" id="XP_011134493.1">
    <property type="nucleotide sequence ID" value="XM_011136191.1"/>
</dbReference>
<dbReference type="OMA" id="TPLRNNW"/>
<proteinExistence type="predicted"/>
<accession>A0A023B8I9</accession>
<dbReference type="CDD" id="cd22392">
    <property type="entry name" value="KH-I_PNO1_rpt2"/>
    <property type="match status" value="1"/>
</dbReference>
<keyword evidence="5" id="KW-1185">Reference proteome</keyword>
<dbReference type="Proteomes" id="UP000019763">
    <property type="component" value="Unassembled WGS sequence"/>
</dbReference>
<dbReference type="SUPFAM" id="SSF54791">
    <property type="entry name" value="Eukaryotic type KH-domain (KH-domain type I)"/>
    <property type="match status" value="1"/>
</dbReference>
<dbReference type="Pfam" id="PF22891">
    <property type="entry name" value="KH_PNO1_2nd"/>
    <property type="match status" value="1"/>
</dbReference>
<evidence type="ECO:0000313" key="4">
    <source>
        <dbReference type="EMBL" id="EZG69113.1"/>
    </source>
</evidence>
<dbReference type="EMBL" id="AFNH02000454">
    <property type="protein sequence ID" value="EZG69113.1"/>
    <property type="molecule type" value="Genomic_DNA"/>
</dbReference>
<gene>
    <name evidence="4" type="ORF">GNI_059860</name>
</gene>
<evidence type="ECO:0000256" key="1">
    <source>
        <dbReference type="ARBA" id="ARBA00022884"/>
    </source>
</evidence>
<dbReference type="InterPro" id="IPR055211">
    <property type="entry name" value="KH_PNO1_2nd"/>
</dbReference>
<feature type="region of interest" description="Disordered" evidence="2">
    <location>
        <begin position="1"/>
        <end position="42"/>
    </location>
</feature>
<dbReference type="PANTHER" id="PTHR12826:SF13">
    <property type="entry name" value="RNA-BINDING PROTEIN PNO1"/>
    <property type="match status" value="1"/>
</dbReference>
<evidence type="ECO:0000256" key="2">
    <source>
        <dbReference type="SAM" id="MobiDB-lite"/>
    </source>
</evidence>
<evidence type="ECO:0000313" key="5">
    <source>
        <dbReference type="Proteomes" id="UP000019763"/>
    </source>
</evidence>
<dbReference type="GO" id="GO:0003723">
    <property type="term" value="F:RNA binding"/>
    <property type="evidence" value="ECO:0007669"/>
    <property type="project" value="UniProtKB-KW"/>
</dbReference>
<dbReference type="SMART" id="SM00322">
    <property type="entry name" value="KH"/>
    <property type="match status" value="1"/>
</dbReference>
<dbReference type="GeneID" id="22912196"/>
<protein>
    <submittedName>
        <fullName evidence="4">RNA-binding protein PNO1</fullName>
    </submittedName>
</protein>
<feature type="compositionally biased region" description="Basic residues" evidence="2">
    <location>
        <begin position="11"/>
        <end position="20"/>
    </location>
</feature>
<dbReference type="PANTHER" id="PTHR12826">
    <property type="entry name" value="RIBONUCLEASE Y"/>
    <property type="match status" value="1"/>
</dbReference>
<dbReference type="OrthoDB" id="1932641at2759"/>
<dbReference type="AlphaFoldDB" id="A0A023B8I9"/>
<comment type="caution">
    <text evidence="4">The sequence shown here is derived from an EMBL/GenBank/DDBJ whole genome shotgun (WGS) entry which is preliminary data.</text>
</comment>
<reference evidence="4" key="1">
    <citation type="submission" date="2013-12" db="EMBL/GenBank/DDBJ databases">
        <authorList>
            <person name="Omoto C.K."/>
            <person name="Sibley D."/>
            <person name="Venepally P."/>
            <person name="Hadjithomas M."/>
            <person name="Karamycheva S."/>
            <person name="Brunk B."/>
            <person name="Roos D."/>
            <person name="Caler E."/>
            <person name="Lorenzi H."/>
        </authorList>
    </citation>
    <scope>NUCLEOTIDE SEQUENCE</scope>
</reference>
<evidence type="ECO:0000259" key="3">
    <source>
        <dbReference type="SMART" id="SM00322"/>
    </source>
</evidence>
<sequence>MNVDDGFTPVRTKKERRSAKKAVTSVPYEANNEMPSKEETDAVMQPVDPVPVAVEEVSFKPIEESAVTAQHISAQEQQRSELRKLLTKKVITPEHRIGALKKSWVELTKPVIEELKLAVKFVPRVKQIWIVPAWVLSEPSSAEEKPSDAEVRKLESHVTKAVEYFKAFLVGFQVRDALAVLRLEDIFLQSFKITEVRRLEGENLSRAIGRVAGKNGRTRDAIQNATRTRILIQDKNVHLLGGFENITLARDAIGSLIIGAPPNKVHSHLGVVSRRMKERA</sequence>
<dbReference type="GO" id="GO:0005634">
    <property type="term" value="C:nucleus"/>
    <property type="evidence" value="ECO:0007669"/>
    <property type="project" value="TreeGrafter"/>
</dbReference>
<dbReference type="eggNOG" id="KOG3273">
    <property type="taxonomic scope" value="Eukaryota"/>
</dbReference>
<name>A0A023B8I9_GRENI</name>